<dbReference type="GO" id="GO:0006351">
    <property type="term" value="P:DNA-templated transcription"/>
    <property type="evidence" value="ECO:0007669"/>
    <property type="project" value="InterPro"/>
</dbReference>
<dbReference type="InterPro" id="IPR036864">
    <property type="entry name" value="Zn2-C6_fun-type_DNA-bd_sf"/>
</dbReference>
<comment type="subcellular location">
    <subcellularLocation>
        <location evidence="1">Nucleus</location>
    </subcellularLocation>
</comment>
<keyword evidence="4" id="KW-0805">Transcription regulation</keyword>
<keyword evidence="3" id="KW-0862">Zinc</keyword>
<dbReference type="Pfam" id="PF04082">
    <property type="entry name" value="Fungal_trans"/>
    <property type="match status" value="1"/>
</dbReference>
<dbReference type="PANTHER" id="PTHR31313:SF4">
    <property type="entry name" value="CONIDIAL DEVELOPMENT PROTEIN FLUFFY"/>
    <property type="match status" value="1"/>
</dbReference>
<dbReference type="GO" id="GO:0005634">
    <property type="term" value="C:nucleus"/>
    <property type="evidence" value="ECO:0007669"/>
    <property type="project" value="UniProtKB-SubCell"/>
</dbReference>
<accession>A0A4Z1EB58</accession>
<protein>
    <recommendedName>
        <fullName evidence="8">Zn(2)-C6 fungal-type domain-containing protein</fullName>
    </recommendedName>
</protein>
<dbReference type="SUPFAM" id="SSF57701">
    <property type="entry name" value="Zn2/Cys6 DNA-binding domain"/>
    <property type="match status" value="1"/>
</dbReference>
<dbReference type="InterPro" id="IPR001138">
    <property type="entry name" value="Zn2Cys6_DnaBD"/>
</dbReference>
<dbReference type="PANTHER" id="PTHR31313">
    <property type="entry name" value="TY1 ENHANCER ACTIVATOR"/>
    <property type="match status" value="1"/>
</dbReference>
<dbReference type="GO" id="GO:0000981">
    <property type="term" value="F:DNA-binding transcription factor activity, RNA polymerase II-specific"/>
    <property type="evidence" value="ECO:0007669"/>
    <property type="project" value="InterPro"/>
</dbReference>
<dbReference type="InterPro" id="IPR051615">
    <property type="entry name" value="Transcr_Regulatory_Elem"/>
</dbReference>
<dbReference type="Proteomes" id="UP000297777">
    <property type="component" value="Unassembled WGS sequence"/>
</dbReference>
<dbReference type="CDD" id="cd12148">
    <property type="entry name" value="fungal_TF_MHR"/>
    <property type="match status" value="1"/>
</dbReference>
<dbReference type="GO" id="GO:0003677">
    <property type="term" value="F:DNA binding"/>
    <property type="evidence" value="ECO:0007669"/>
    <property type="project" value="UniProtKB-KW"/>
</dbReference>
<keyword evidence="5" id="KW-0238">DNA-binding</keyword>
<keyword evidence="10" id="KW-1185">Reference proteome</keyword>
<dbReference type="Gene3D" id="4.10.240.10">
    <property type="entry name" value="Zn(2)-C6 fungal-type DNA-binding domain"/>
    <property type="match status" value="1"/>
</dbReference>
<evidence type="ECO:0000256" key="5">
    <source>
        <dbReference type="ARBA" id="ARBA00023125"/>
    </source>
</evidence>
<dbReference type="InterPro" id="IPR007219">
    <property type="entry name" value="XnlR_reg_dom"/>
</dbReference>
<dbReference type="AlphaFoldDB" id="A0A4Z1EB58"/>
<name>A0A4Z1EB58_9HELO</name>
<evidence type="ECO:0000313" key="10">
    <source>
        <dbReference type="Proteomes" id="UP000297777"/>
    </source>
</evidence>
<proteinExistence type="predicted"/>
<keyword evidence="7" id="KW-0539">Nucleus</keyword>
<sequence>MNNANNSRRRRSLGMVTANACTECRKKRTKCDGQTPCSRCSSQKDIVCVYKVPIWQSKEYMRSQIEELRAYQQQSKRVLGALISDDHSSHVIGRLRNGESLKNISDDLKKPSHAPKKDITLYPTLSDGQTIDAVMVPMYAIPTSQFTNLRLEEAQGSISVVQQAKDQTLLSSLLGLNNITNFIAGTKDDLINWAPDTNTVPNTLSQYPAIGHWHEQMTDHSTLDSTVLYARDKGQAAMFGHESGGDHSDQKSFDPLSWTNVTSDRQLIDHLIALYFCWEYPTFASLSKEHFLKAYKTGDLNYCSDLLVNAIQAVGCQFSSQAGARADPNDSNTAGDHFFAKTERLLFEEKDHRSLTTI</sequence>
<dbReference type="OrthoDB" id="2123952at2759"/>
<reference evidence="9 10" key="1">
    <citation type="submission" date="2017-12" db="EMBL/GenBank/DDBJ databases">
        <title>Comparative genomics of Botrytis spp.</title>
        <authorList>
            <person name="Valero-Jimenez C.A."/>
            <person name="Tapia P."/>
            <person name="Veloso J."/>
            <person name="Silva-Moreno E."/>
            <person name="Staats M."/>
            <person name="Valdes J.H."/>
            <person name="Van Kan J.A.L."/>
        </authorList>
    </citation>
    <scope>NUCLEOTIDE SEQUENCE [LARGE SCALE GENOMIC DNA]</scope>
    <source>
        <strain evidence="9 10">Bt9001</strain>
    </source>
</reference>
<dbReference type="SMART" id="SM00066">
    <property type="entry name" value="GAL4"/>
    <property type="match status" value="1"/>
</dbReference>
<keyword evidence="6" id="KW-0804">Transcription</keyword>
<keyword evidence="2" id="KW-0479">Metal-binding</keyword>
<evidence type="ECO:0000259" key="8">
    <source>
        <dbReference type="PROSITE" id="PS50048"/>
    </source>
</evidence>
<dbReference type="GO" id="GO:0008270">
    <property type="term" value="F:zinc ion binding"/>
    <property type="evidence" value="ECO:0007669"/>
    <property type="project" value="InterPro"/>
</dbReference>
<evidence type="ECO:0000313" key="9">
    <source>
        <dbReference type="EMBL" id="TGO07803.1"/>
    </source>
</evidence>
<organism evidence="9 10">
    <name type="scientific">Botrytis tulipae</name>
    <dbReference type="NCBI Taxonomy" id="87230"/>
    <lineage>
        <taxon>Eukaryota</taxon>
        <taxon>Fungi</taxon>
        <taxon>Dikarya</taxon>
        <taxon>Ascomycota</taxon>
        <taxon>Pezizomycotina</taxon>
        <taxon>Leotiomycetes</taxon>
        <taxon>Helotiales</taxon>
        <taxon>Sclerotiniaceae</taxon>
        <taxon>Botrytis</taxon>
    </lineage>
</organism>
<evidence type="ECO:0000256" key="4">
    <source>
        <dbReference type="ARBA" id="ARBA00023015"/>
    </source>
</evidence>
<evidence type="ECO:0000256" key="1">
    <source>
        <dbReference type="ARBA" id="ARBA00004123"/>
    </source>
</evidence>
<evidence type="ECO:0000256" key="3">
    <source>
        <dbReference type="ARBA" id="ARBA00022833"/>
    </source>
</evidence>
<dbReference type="CDD" id="cd00067">
    <property type="entry name" value="GAL4"/>
    <property type="match status" value="1"/>
</dbReference>
<dbReference type="PROSITE" id="PS00463">
    <property type="entry name" value="ZN2_CY6_FUNGAL_1"/>
    <property type="match status" value="1"/>
</dbReference>
<evidence type="ECO:0000256" key="6">
    <source>
        <dbReference type="ARBA" id="ARBA00023163"/>
    </source>
</evidence>
<dbReference type="EMBL" id="PQXH01000245">
    <property type="protein sequence ID" value="TGO07803.1"/>
    <property type="molecule type" value="Genomic_DNA"/>
</dbReference>
<feature type="domain" description="Zn(2)-C6 fungal-type" evidence="8">
    <location>
        <begin position="20"/>
        <end position="50"/>
    </location>
</feature>
<dbReference type="Pfam" id="PF00172">
    <property type="entry name" value="Zn_clus"/>
    <property type="match status" value="1"/>
</dbReference>
<evidence type="ECO:0000256" key="2">
    <source>
        <dbReference type="ARBA" id="ARBA00022723"/>
    </source>
</evidence>
<evidence type="ECO:0000256" key="7">
    <source>
        <dbReference type="ARBA" id="ARBA00023242"/>
    </source>
</evidence>
<comment type="caution">
    <text evidence="9">The sequence shown here is derived from an EMBL/GenBank/DDBJ whole genome shotgun (WGS) entry which is preliminary data.</text>
</comment>
<gene>
    <name evidence="9" type="ORF">BTUL_0245g00060</name>
</gene>
<dbReference type="PROSITE" id="PS50048">
    <property type="entry name" value="ZN2_CY6_FUNGAL_2"/>
    <property type="match status" value="1"/>
</dbReference>